<protein>
    <recommendedName>
        <fullName evidence="1">PB1-like domain-containing protein</fullName>
    </recommendedName>
</protein>
<evidence type="ECO:0000259" key="1">
    <source>
        <dbReference type="Pfam" id="PF26130"/>
    </source>
</evidence>
<evidence type="ECO:0000313" key="3">
    <source>
        <dbReference type="Proteomes" id="UP001165190"/>
    </source>
</evidence>
<comment type="caution">
    <text evidence="2">The sequence shown here is derived from an EMBL/GenBank/DDBJ whole genome shotgun (WGS) entry which is preliminary data.</text>
</comment>
<evidence type="ECO:0000313" key="2">
    <source>
        <dbReference type="EMBL" id="GMJ02050.1"/>
    </source>
</evidence>
<proteinExistence type="predicted"/>
<reference evidence="2" key="1">
    <citation type="submission" date="2023-05" db="EMBL/GenBank/DDBJ databases">
        <title>Genome and transcriptome analyses reveal genes involved in the formation of fine ridges on petal epidermal cells in Hibiscus trionum.</title>
        <authorList>
            <person name="Koshimizu S."/>
            <person name="Masuda S."/>
            <person name="Ishii T."/>
            <person name="Shirasu K."/>
            <person name="Hoshino A."/>
            <person name="Arita M."/>
        </authorList>
    </citation>
    <scope>NUCLEOTIDE SEQUENCE</scope>
    <source>
        <strain evidence="2">Hamamatsu line</strain>
    </source>
</reference>
<dbReference type="EMBL" id="BSYR01000035">
    <property type="protein sequence ID" value="GMJ02050.1"/>
    <property type="molecule type" value="Genomic_DNA"/>
</dbReference>
<dbReference type="Proteomes" id="UP001165190">
    <property type="component" value="Unassembled WGS sequence"/>
</dbReference>
<dbReference type="OrthoDB" id="998442at2759"/>
<keyword evidence="3" id="KW-1185">Reference proteome</keyword>
<sequence>MAETSNVFVLQYYHGGKFVTSPKFAYIGGSCEKLQIDPDTLCYWDIICNAKDFGYEDDPWVYYRVPGVEFNSDALVLVHDDNTVRQYLGYLNIMGIVDLYVGQKNNYEAAEKSTEVGEDIENINELVVDDLGAEDTGGAEVVGDAEDTGGGASTNLGFEIEDLGHDANLNDVAVDDE</sequence>
<gene>
    <name evidence="2" type="ORF">HRI_003874200</name>
</gene>
<organism evidence="2 3">
    <name type="scientific">Hibiscus trionum</name>
    <name type="common">Flower of an hour</name>
    <dbReference type="NCBI Taxonomy" id="183268"/>
    <lineage>
        <taxon>Eukaryota</taxon>
        <taxon>Viridiplantae</taxon>
        <taxon>Streptophyta</taxon>
        <taxon>Embryophyta</taxon>
        <taxon>Tracheophyta</taxon>
        <taxon>Spermatophyta</taxon>
        <taxon>Magnoliopsida</taxon>
        <taxon>eudicotyledons</taxon>
        <taxon>Gunneridae</taxon>
        <taxon>Pentapetalae</taxon>
        <taxon>rosids</taxon>
        <taxon>malvids</taxon>
        <taxon>Malvales</taxon>
        <taxon>Malvaceae</taxon>
        <taxon>Malvoideae</taxon>
        <taxon>Hibiscus</taxon>
    </lineage>
</organism>
<dbReference type="Pfam" id="PF26130">
    <property type="entry name" value="PB1-like"/>
    <property type="match status" value="1"/>
</dbReference>
<accession>A0A9W7MJI2</accession>
<dbReference type="InterPro" id="IPR058594">
    <property type="entry name" value="PB1-like_dom_pln"/>
</dbReference>
<feature type="domain" description="PB1-like" evidence="1">
    <location>
        <begin position="8"/>
        <end position="88"/>
    </location>
</feature>
<dbReference type="AlphaFoldDB" id="A0A9W7MJI2"/>
<name>A0A9W7MJI2_HIBTR</name>